<dbReference type="AlphaFoldDB" id="A0A0F9NSS1"/>
<gene>
    <name evidence="1" type="ORF">LCGC14_1224080</name>
</gene>
<proteinExistence type="predicted"/>
<organism evidence="1">
    <name type="scientific">marine sediment metagenome</name>
    <dbReference type="NCBI Taxonomy" id="412755"/>
    <lineage>
        <taxon>unclassified sequences</taxon>
        <taxon>metagenomes</taxon>
        <taxon>ecological metagenomes</taxon>
    </lineage>
</organism>
<protein>
    <submittedName>
        <fullName evidence="1">Uncharacterized protein</fullName>
    </submittedName>
</protein>
<comment type="caution">
    <text evidence="1">The sequence shown here is derived from an EMBL/GenBank/DDBJ whole genome shotgun (WGS) entry which is preliminary data.</text>
</comment>
<sequence>MSVNYQEIDFQCPECGSLLKHTLLGFLFCKECDKEFTEEEIRENYST</sequence>
<name>A0A0F9NSS1_9ZZZZ</name>
<dbReference type="EMBL" id="LAZR01006473">
    <property type="protein sequence ID" value="KKM91880.1"/>
    <property type="molecule type" value="Genomic_DNA"/>
</dbReference>
<reference evidence="1" key="1">
    <citation type="journal article" date="2015" name="Nature">
        <title>Complex archaea that bridge the gap between prokaryotes and eukaryotes.</title>
        <authorList>
            <person name="Spang A."/>
            <person name="Saw J.H."/>
            <person name="Jorgensen S.L."/>
            <person name="Zaremba-Niedzwiedzka K."/>
            <person name="Martijn J."/>
            <person name="Lind A.E."/>
            <person name="van Eijk R."/>
            <person name="Schleper C."/>
            <person name="Guy L."/>
            <person name="Ettema T.J."/>
        </authorList>
    </citation>
    <scope>NUCLEOTIDE SEQUENCE</scope>
</reference>
<accession>A0A0F9NSS1</accession>
<evidence type="ECO:0000313" key="1">
    <source>
        <dbReference type="EMBL" id="KKM91880.1"/>
    </source>
</evidence>